<dbReference type="GO" id="GO:0045116">
    <property type="term" value="P:protein neddylation"/>
    <property type="evidence" value="ECO:0007669"/>
    <property type="project" value="TreeGrafter"/>
</dbReference>
<dbReference type="Gene3D" id="3.40.50.720">
    <property type="entry name" value="NAD(P)-binding Rossmann-like Domain"/>
    <property type="match status" value="2"/>
</dbReference>
<dbReference type="InterPro" id="IPR045886">
    <property type="entry name" value="ThiF/MoeB/HesA"/>
</dbReference>
<feature type="domain" description="THIF-type NAD/FAD binding fold" evidence="1">
    <location>
        <begin position="92"/>
        <end position="150"/>
    </location>
</feature>
<evidence type="ECO:0000313" key="3">
    <source>
        <dbReference type="Proteomes" id="UP000355283"/>
    </source>
</evidence>
<dbReference type="SUPFAM" id="SSF69572">
    <property type="entry name" value="Activating enzymes of the ubiquitin-like proteins"/>
    <property type="match status" value="2"/>
</dbReference>
<organism evidence="2 3">
    <name type="scientific">Nannochloropsis salina CCMP1776</name>
    <dbReference type="NCBI Taxonomy" id="1027361"/>
    <lineage>
        <taxon>Eukaryota</taxon>
        <taxon>Sar</taxon>
        <taxon>Stramenopiles</taxon>
        <taxon>Ochrophyta</taxon>
        <taxon>Eustigmatophyceae</taxon>
        <taxon>Eustigmatales</taxon>
        <taxon>Monodopsidaceae</taxon>
        <taxon>Microchloropsis</taxon>
        <taxon>Microchloropsis salina</taxon>
    </lineage>
</organism>
<comment type="caution">
    <text evidence="2">The sequence shown here is derived from an EMBL/GenBank/DDBJ whole genome shotgun (WGS) entry which is preliminary data.</text>
</comment>
<dbReference type="OrthoDB" id="1708823at2759"/>
<dbReference type="EMBL" id="SDOX01000051">
    <property type="protein sequence ID" value="TFJ83223.1"/>
    <property type="molecule type" value="Genomic_DNA"/>
</dbReference>
<keyword evidence="3" id="KW-1185">Reference proteome</keyword>
<dbReference type="Pfam" id="PF00899">
    <property type="entry name" value="ThiF"/>
    <property type="match status" value="1"/>
</dbReference>
<gene>
    <name evidence="2" type="ORF">NSK_005468</name>
</gene>
<reference evidence="2 3" key="1">
    <citation type="submission" date="2019-01" db="EMBL/GenBank/DDBJ databases">
        <title>Nuclear Genome Assembly of the Microalgal Biofuel strain Nannochloropsis salina CCMP1776.</title>
        <authorList>
            <person name="Hovde B."/>
        </authorList>
    </citation>
    <scope>NUCLEOTIDE SEQUENCE [LARGE SCALE GENOMIC DNA]</scope>
    <source>
        <strain evidence="2 3">CCMP1776</strain>
    </source>
</reference>
<dbReference type="Proteomes" id="UP000355283">
    <property type="component" value="Unassembled WGS sequence"/>
</dbReference>
<evidence type="ECO:0000259" key="1">
    <source>
        <dbReference type="Pfam" id="PF00899"/>
    </source>
</evidence>
<dbReference type="PANTHER" id="PTHR10953">
    <property type="entry name" value="UBIQUITIN-ACTIVATING ENZYME E1"/>
    <property type="match status" value="1"/>
</dbReference>
<evidence type="ECO:0000313" key="2">
    <source>
        <dbReference type="EMBL" id="TFJ83223.1"/>
    </source>
</evidence>
<dbReference type="GO" id="GO:0019781">
    <property type="term" value="F:NEDD8 activating enzyme activity"/>
    <property type="evidence" value="ECO:0007669"/>
    <property type="project" value="TreeGrafter"/>
</dbReference>
<protein>
    <recommendedName>
        <fullName evidence="1">THIF-type NAD/FAD binding fold domain-containing protein</fullName>
    </recommendedName>
</protein>
<dbReference type="AlphaFoldDB" id="A0A4D9CZZ8"/>
<accession>A0A4D9CZZ8</accession>
<sequence length="241" mass="26146">MGRPVSIAVDGKFEFGEASNFRHALTPHTAVQKTPRAMRCTPPGTQCCLQARCQGLGPGLVLVYALGMDTAENNQIHEDEAQTGPSKKDTKYDRQLRLWGVAGQKSLSEAHVLLVNAGPTGTELLKNLVLPGMGRFTILDEHLVTARDCRNNFFVSPAYLVMEEETGEGGPGRWREPLNVVSPKHAAEIARYGATELHNIAAIMGGIGAQEAVKILTQQYVPVDNTFLYNGIASMGGVYRL</sequence>
<proteinExistence type="predicted"/>
<dbReference type="InterPro" id="IPR035985">
    <property type="entry name" value="Ubiquitin-activating_enz"/>
</dbReference>
<dbReference type="GO" id="GO:0005737">
    <property type="term" value="C:cytoplasm"/>
    <property type="evidence" value="ECO:0007669"/>
    <property type="project" value="TreeGrafter"/>
</dbReference>
<dbReference type="PANTHER" id="PTHR10953:SF29">
    <property type="entry name" value="NEDD8-ACTIVATING ENZYME E1 REGULATORY SUBUNIT"/>
    <property type="match status" value="1"/>
</dbReference>
<dbReference type="InterPro" id="IPR000594">
    <property type="entry name" value="ThiF_NAD_FAD-bd"/>
</dbReference>
<name>A0A4D9CZZ8_9STRA</name>